<protein>
    <submittedName>
        <fullName evidence="1">Uncharacterized protein</fullName>
    </submittedName>
</protein>
<keyword evidence="2" id="KW-1185">Reference proteome</keyword>
<dbReference type="Proteomes" id="UP001524460">
    <property type="component" value="Unassembled WGS sequence"/>
</dbReference>
<accession>A0ABT1N6C1</accession>
<sequence length="139" mass="15372">MITFNRVIALPDQDSGLSKGYVRLANCHIGTCVDDKSKFIRRIPVKIANQDNQSWIVAYPLGSNGLKGLNKTSLALDYDFRLLLGVNKSKTTNLLATKATYFEQLAWYCSHPDNATKTSMRLGVIGCLLGMVSLIISIF</sequence>
<dbReference type="RefSeq" id="WP_255044366.1">
    <property type="nucleotide sequence ID" value="NZ_JANEYT010000063.1"/>
</dbReference>
<comment type="caution">
    <text evidence="1">The sequence shown here is derived from an EMBL/GenBank/DDBJ whole genome shotgun (WGS) entry which is preliminary data.</text>
</comment>
<proteinExistence type="predicted"/>
<name>A0ABT1N6C1_9GAMM</name>
<dbReference type="EMBL" id="JANEYT010000063">
    <property type="protein sequence ID" value="MCQ1060285.1"/>
    <property type="molecule type" value="Genomic_DNA"/>
</dbReference>
<organism evidence="1 2">
    <name type="scientific">Photobacterium pectinilyticum</name>
    <dbReference type="NCBI Taxonomy" id="2906793"/>
    <lineage>
        <taxon>Bacteria</taxon>
        <taxon>Pseudomonadati</taxon>
        <taxon>Pseudomonadota</taxon>
        <taxon>Gammaproteobacteria</taxon>
        <taxon>Vibrionales</taxon>
        <taxon>Vibrionaceae</taxon>
        <taxon>Photobacterium</taxon>
    </lineage>
</organism>
<evidence type="ECO:0000313" key="2">
    <source>
        <dbReference type="Proteomes" id="UP001524460"/>
    </source>
</evidence>
<evidence type="ECO:0000313" key="1">
    <source>
        <dbReference type="EMBL" id="MCQ1060285.1"/>
    </source>
</evidence>
<gene>
    <name evidence="1" type="ORF">NHN17_19765</name>
</gene>
<reference evidence="1 2" key="1">
    <citation type="submission" date="2022-07" db="EMBL/GenBank/DDBJ databases">
        <title>Photobacterium pectinilyticum sp. nov., a marine bacterium isolated from surface seawater of Qingdao offshore.</title>
        <authorList>
            <person name="Wang X."/>
        </authorList>
    </citation>
    <scope>NUCLEOTIDE SEQUENCE [LARGE SCALE GENOMIC DNA]</scope>
    <source>
        <strain evidence="1 2">ZSDE20</strain>
    </source>
</reference>